<reference evidence="2" key="2">
    <citation type="submission" date="2020-09" db="EMBL/GenBank/DDBJ databases">
        <authorList>
            <person name="Sun Q."/>
            <person name="Zhou Y."/>
        </authorList>
    </citation>
    <scope>NUCLEOTIDE SEQUENCE</scope>
    <source>
        <strain evidence="2">CGMCC 4.7110</strain>
    </source>
</reference>
<feature type="region of interest" description="Disordered" evidence="1">
    <location>
        <begin position="39"/>
        <end position="69"/>
    </location>
</feature>
<proteinExistence type="predicted"/>
<organism evidence="2 3">
    <name type="scientific">Streptomyces fuscichromogenes</name>
    <dbReference type="NCBI Taxonomy" id="1324013"/>
    <lineage>
        <taxon>Bacteria</taxon>
        <taxon>Bacillati</taxon>
        <taxon>Actinomycetota</taxon>
        <taxon>Actinomycetes</taxon>
        <taxon>Kitasatosporales</taxon>
        <taxon>Streptomycetaceae</taxon>
        <taxon>Streptomyces</taxon>
    </lineage>
</organism>
<protein>
    <submittedName>
        <fullName evidence="2">Uncharacterized protein</fullName>
    </submittedName>
</protein>
<gene>
    <name evidence="2" type="ORF">GCM10011578_054870</name>
</gene>
<accession>A0A918CTJ6</accession>
<sequence length="109" mass="11183">MFPVGQFWSGPTGRACGAMDIGVVATTGMDGVLMKSLSRGAVSAPGPQPAHSDVPGQAPGRFGSGAAPLPGGHLLVPGRVILRRRPPDVLGAVRQIRVPALSPRRSRGR</sequence>
<keyword evidence="3" id="KW-1185">Reference proteome</keyword>
<dbReference type="AlphaFoldDB" id="A0A918CTJ6"/>
<name>A0A918CTJ6_9ACTN</name>
<dbReference type="Proteomes" id="UP000653411">
    <property type="component" value="Unassembled WGS sequence"/>
</dbReference>
<evidence type="ECO:0000313" key="3">
    <source>
        <dbReference type="Proteomes" id="UP000653411"/>
    </source>
</evidence>
<dbReference type="EMBL" id="BMML01000013">
    <property type="protein sequence ID" value="GGN22906.1"/>
    <property type="molecule type" value="Genomic_DNA"/>
</dbReference>
<comment type="caution">
    <text evidence="2">The sequence shown here is derived from an EMBL/GenBank/DDBJ whole genome shotgun (WGS) entry which is preliminary data.</text>
</comment>
<reference evidence="2" key="1">
    <citation type="journal article" date="2014" name="Int. J. Syst. Evol. Microbiol.">
        <title>Complete genome sequence of Corynebacterium casei LMG S-19264T (=DSM 44701T), isolated from a smear-ripened cheese.</title>
        <authorList>
            <consortium name="US DOE Joint Genome Institute (JGI-PGF)"/>
            <person name="Walter F."/>
            <person name="Albersmeier A."/>
            <person name="Kalinowski J."/>
            <person name="Ruckert C."/>
        </authorList>
    </citation>
    <scope>NUCLEOTIDE SEQUENCE</scope>
    <source>
        <strain evidence="2">CGMCC 4.7110</strain>
    </source>
</reference>
<evidence type="ECO:0000313" key="2">
    <source>
        <dbReference type="EMBL" id="GGN22906.1"/>
    </source>
</evidence>
<evidence type="ECO:0000256" key="1">
    <source>
        <dbReference type="SAM" id="MobiDB-lite"/>
    </source>
</evidence>